<dbReference type="GO" id="GO:0005759">
    <property type="term" value="C:mitochondrial matrix"/>
    <property type="evidence" value="ECO:0007669"/>
    <property type="project" value="TreeGrafter"/>
</dbReference>
<keyword evidence="3" id="KW-0408">Iron</keyword>
<keyword evidence="8" id="KW-0812">Transmembrane</keyword>
<evidence type="ECO:0000256" key="2">
    <source>
        <dbReference type="ARBA" id="ARBA00022723"/>
    </source>
</evidence>
<dbReference type="InterPro" id="IPR036249">
    <property type="entry name" value="Thioredoxin-like_sf"/>
</dbReference>
<name>A0A9P7ZZQ4_MORAP</name>
<keyword evidence="8" id="KW-0472">Membrane</keyword>
<feature type="region of interest" description="Disordered" evidence="7">
    <location>
        <begin position="1"/>
        <end position="117"/>
    </location>
</feature>
<evidence type="ECO:0000313" key="11">
    <source>
        <dbReference type="Proteomes" id="UP000717515"/>
    </source>
</evidence>
<dbReference type="SUPFAM" id="SSF52833">
    <property type="entry name" value="Thioredoxin-like"/>
    <property type="match status" value="1"/>
</dbReference>
<gene>
    <name evidence="10" type="ORF">KVV02_006236</name>
</gene>
<dbReference type="InterPro" id="IPR002109">
    <property type="entry name" value="Glutaredoxin"/>
</dbReference>
<dbReference type="AlphaFoldDB" id="A0A9P7ZZQ4"/>
<dbReference type="FunFam" id="3.40.30.10:FF:000005">
    <property type="entry name" value="Glutaredoxin 5"/>
    <property type="match status" value="1"/>
</dbReference>
<keyword evidence="8" id="KW-1133">Transmembrane helix</keyword>
<keyword evidence="5" id="KW-0676">Redox-active center</keyword>
<evidence type="ECO:0000256" key="3">
    <source>
        <dbReference type="ARBA" id="ARBA00023004"/>
    </source>
</evidence>
<dbReference type="InterPro" id="IPR004480">
    <property type="entry name" value="Monothiol_GRX-rel"/>
</dbReference>
<dbReference type="GO" id="GO:0015036">
    <property type="term" value="F:disulfide oxidoreductase activity"/>
    <property type="evidence" value="ECO:0007669"/>
    <property type="project" value="UniProtKB-ARBA"/>
</dbReference>
<dbReference type="GO" id="GO:0051537">
    <property type="term" value="F:2 iron, 2 sulfur cluster binding"/>
    <property type="evidence" value="ECO:0007669"/>
    <property type="project" value="UniProtKB-KW"/>
</dbReference>
<comment type="caution">
    <text evidence="10">The sequence shown here is derived from an EMBL/GenBank/DDBJ whole genome shotgun (WGS) entry which is preliminary data.</text>
</comment>
<feature type="domain" description="Glutaredoxin" evidence="9">
    <location>
        <begin position="538"/>
        <end position="605"/>
    </location>
</feature>
<dbReference type="InterPro" id="IPR033658">
    <property type="entry name" value="GRX_PICOT-like"/>
</dbReference>
<dbReference type="GO" id="GO:0046872">
    <property type="term" value="F:metal ion binding"/>
    <property type="evidence" value="ECO:0007669"/>
    <property type="project" value="UniProtKB-KW"/>
</dbReference>
<dbReference type="EMBL" id="JAIFTL010000213">
    <property type="protein sequence ID" value="KAG9321319.1"/>
    <property type="molecule type" value="Genomic_DNA"/>
</dbReference>
<evidence type="ECO:0000256" key="5">
    <source>
        <dbReference type="ARBA" id="ARBA00023284"/>
    </source>
</evidence>
<organism evidence="10 11">
    <name type="scientific">Mortierella alpina</name>
    <name type="common">Oleaginous fungus</name>
    <name type="synonym">Mortierella renispora</name>
    <dbReference type="NCBI Taxonomy" id="64518"/>
    <lineage>
        <taxon>Eukaryota</taxon>
        <taxon>Fungi</taxon>
        <taxon>Fungi incertae sedis</taxon>
        <taxon>Mucoromycota</taxon>
        <taxon>Mortierellomycotina</taxon>
        <taxon>Mortierellomycetes</taxon>
        <taxon>Mortierellales</taxon>
        <taxon>Mortierellaceae</taxon>
        <taxon>Mortierella</taxon>
    </lineage>
</organism>
<sequence>MESGDPSKPSSHEVFSSASERTTDPPSPTPSSTTTTEAQITTTTTTTTTTIPLTTTTTTTTVPPFTSDPLPSSSRPAPTDVPTNPTFNPLPPNISTTTSLGPNPTHNDSSSSSSSTSVPAIVGSIVGILALIVIVATSVICYRRRRRNNRELTFDALHGMSGPGGSTKNRASNNFLTGTSPMMSGGGIGLNSTTTGGYEDGYNDYDMQSTAGYPTPHHAHNVAYSNSGYDDYATSSPYQHHLNPTIFQEDHAATQYATASSMAVGREGFDQNLPDVMYNGTGGVDQGGGYYNESDLYDPNWHPDGQHPGGYVGAAGLWVANPEDQYQQQEAHSDVDYQVYAPATAAAASATAALSAMKAREGPTSAPLSLDTTIVESDRSAASKHNSIGNPQALPDSPILQSGTLRGGDLFGPDGDAMVAPILKDPSTPGSPRTLTSRDLKSIDLSRQAPAPKLAGEGANSYAADCGSRPSTDGKGATLRSLRPEECTSKARDDDALRPSSHILTRRAALPATAFAVRHLSDSTKKTIEDAITQNKLVVFMKGTPDAPMCGFSRAVMQILDAQGVDMQKSLKSFNILADEELRSGIKEYSSWPTIPQVYVNGEFVGGCDIMLSMHQSGELEKLLVKEGLAEAEPEENPRA</sequence>
<dbReference type="PANTHER" id="PTHR10293:SF16">
    <property type="entry name" value="GLUTAREDOXIN-RELATED PROTEIN 5, MITOCHONDRIAL"/>
    <property type="match status" value="1"/>
</dbReference>
<dbReference type="GO" id="GO:0044571">
    <property type="term" value="P:[2Fe-2S] cluster assembly"/>
    <property type="evidence" value="ECO:0007669"/>
    <property type="project" value="UniProtKB-ARBA"/>
</dbReference>
<keyword evidence="2" id="KW-0479">Metal-binding</keyword>
<dbReference type="PROSITE" id="PS51354">
    <property type="entry name" value="GLUTAREDOXIN_2"/>
    <property type="match status" value="1"/>
</dbReference>
<evidence type="ECO:0000256" key="1">
    <source>
        <dbReference type="ARBA" id="ARBA00022714"/>
    </source>
</evidence>
<feature type="compositionally biased region" description="Low complexity" evidence="7">
    <location>
        <begin position="30"/>
        <end position="67"/>
    </location>
</feature>
<dbReference type="PANTHER" id="PTHR10293">
    <property type="entry name" value="GLUTAREDOXIN FAMILY MEMBER"/>
    <property type="match status" value="1"/>
</dbReference>
<protein>
    <recommendedName>
        <fullName evidence="6">Monothiol glutaredoxin-5, mitochondrial</fullName>
    </recommendedName>
</protein>
<feature type="transmembrane region" description="Helical" evidence="8">
    <location>
        <begin position="120"/>
        <end position="142"/>
    </location>
</feature>
<evidence type="ECO:0000313" key="10">
    <source>
        <dbReference type="EMBL" id="KAG9321319.1"/>
    </source>
</evidence>
<dbReference type="Proteomes" id="UP000717515">
    <property type="component" value="Unassembled WGS sequence"/>
</dbReference>
<evidence type="ECO:0000256" key="4">
    <source>
        <dbReference type="ARBA" id="ARBA00023014"/>
    </source>
</evidence>
<keyword evidence="4" id="KW-0411">Iron-sulfur</keyword>
<evidence type="ECO:0000259" key="9">
    <source>
        <dbReference type="Pfam" id="PF00462"/>
    </source>
</evidence>
<feature type="region of interest" description="Disordered" evidence="7">
    <location>
        <begin position="378"/>
        <end position="413"/>
    </location>
</feature>
<dbReference type="NCBIfam" id="TIGR00365">
    <property type="entry name" value="Grx4 family monothiol glutaredoxin"/>
    <property type="match status" value="1"/>
</dbReference>
<reference evidence="10" key="1">
    <citation type="submission" date="2021-07" db="EMBL/GenBank/DDBJ databases">
        <title>Draft genome of Mortierella alpina, strain LL118, isolated from an aspen leaf litter sample.</title>
        <authorList>
            <person name="Yang S."/>
            <person name="Vinatzer B.A."/>
        </authorList>
    </citation>
    <scope>NUCLEOTIDE SEQUENCE</scope>
    <source>
        <strain evidence="10">LL118</strain>
    </source>
</reference>
<accession>A0A9P7ZZQ4</accession>
<keyword evidence="1" id="KW-0001">2Fe-2S</keyword>
<evidence type="ECO:0000256" key="7">
    <source>
        <dbReference type="SAM" id="MobiDB-lite"/>
    </source>
</evidence>
<dbReference type="Gene3D" id="3.40.30.10">
    <property type="entry name" value="Glutaredoxin"/>
    <property type="match status" value="1"/>
</dbReference>
<evidence type="ECO:0000256" key="8">
    <source>
        <dbReference type="SAM" id="Phobius"/>
    </source>
</evidence>
<proteinExistence type="predicted"/>
<feature type="region of interest" description="Disordered" evidence="7">
    <location>
        <begin position="451"/>
        <end position="480"/>
    </location>
</feature>
<dbReference type="CDD" id="cd03028">
    <property type="entry name" value="GRX_PICOT_like"/>
    <property type="match status" value="1"/>
</dbReference>
<dbReference type="Pfam" id="PF00462">
    <property type="entry name" value="Glutaredoxin"/>
    <property type="match status" value="1"/>
</dbReference>
<feature type="compositionally biased region" description="Polar residues" evidence="7">
    <location>
        <begin position="94"/>
        <end position="108"/>
    </location>
</feature>
<evidence type="ECO:0000256" key="6">
    <source>
        <dbReference type="ARBA" id="ARBA00067618"/>
    </source>
</evidence>